<keyword evidence="1" id="KW-1133">Transmembrane helix</keyword>
<dbReference type="Proteomes" id="UP001497457">
    <property type="component" value="Chromosome 11b"/>
</dbReference>
<proteinExistence type="predicted"/>
<evidence type="ECO:0000313" key="3">
    <source>
        <dbReference type="Proteomes" id="UP001497457"/>
    </source>
</evidence>
<feature type="transmembrane region" description="Helical" evidence="1">
    <location>
        <begin position="118"/>
        <end position="138"/>
    </location>
</feature>
<sequence length="174" mass="18975">MAATLARALRGGRRSGAGSHVLLPQMLGIGRRAPLERAAGPLLPRLGAAGDVGVTGRRLLSQVPPTSRLDRLKKQYVYIPSGSGRFVPYDSELVIVDLATRLDEIGFQMERIKRHLRYAGVLFGLPLVMIGGRTAHLYHQDKANQKTLDEIEANIGQAEACLEEVEALLREIDG</sequence>
<gene>
    <name evidence="2" type="ORF">URODEC1_LOCUS7817</name>
</gene>
<dbReference type="EMBL" id="OZ075121">
    <property type="protein sequence ID" value="CAL4898604.1"/>
    <property type="molecule type" value="Genomic_DNA"/>
</dbReference>
<organism evidence="2 3">
    <name type="scientific">Urochloa decumbens</name>
    <dbReference type="NCBI Taxonomy" id="240449"/>
    <lineage>
        <taxon>Eukaryota</taxon>
        <taxon>Viridiplantae</taxon>
        <taxon>Streptophyta</taxon>
        <taxon>Embryophyta</taxon>
        <taxon>Tracheophyta</taxon>
        <taxon>Spermatophyta</taxon>
        <taxon>Magnoliopsida</taxon>
        <taxon>Liliopsida</taxon>
        <taxon>Poales</taxon>
        <taxon>Poaceae</taxon>
        <taxon>PACMAD clade</taxon>
        <taxon>Panicoideae</taxon>
        <taxon>Panicodae</taxon>
        <taxon>Paniceae</taxon>
        <taxon>Melinidinae</taxon>
        <taxon>Urochloa</taxon>
    </lineage>
</organism>
<keyword evidence="3" id="KW-1185">Reference proteome</keyword>
<evidence type="ECO:0000313" key="2">
    <source>
        <dbReference type="EMBL" id="CAL4898604.1"/>
    </source>
</evidence>
<reference evidence="2 3" key="2">
    <citation type="submission" date="2024-10" db="EMBL/GenBank/DDBJ databases">
        <authorList>
            <person name="Ryan C."/>
        </authorList>
    </citation>
    <scope>NUCLEOTIDE SEQUENCE [LARGE SCALE GENOMIC DNA]</scope>
</reference>
<name>A0ABC8VXJ2_9POAL</name>
<protein>
    <submittedName>
        <fullName evidence="2">Uncharacterized protein</fullName>
    </submittedName>
</protein>
<keyword evidence="1" id="KW-0812">Transmembrane</keyword>
<accession>A0ABC8VXJ2</accession>
<reference evidence="3" key="1">
    <citation type="submission" date="2024-06" db="EMBL/GenBank/DDBJ databases">
        <authorList>
            <person name="Ryan C."/>
        </authorList>
    </citation>
    <scope>NUCLEOTIDE SEQUENCE [LARGE SCALE GENOMIC DNA]</scope>
</reference>
<keyword evidence="1" id="KW-0472">Membrane</keyword>
<dbReference type="AlphaFoldDB" id="A0ABC8VXJ2"/>
<evidence type="ECO:0000256" key="1">
    <source>
        <dbReference type="SAM" id="Phobius"/>
    </source>
</evidence>